<reference evidence="10" key="1">
    <citation type="submission" date="2020-07" db="EMBL/GenBank/DDBJ databases">
        <title>Huge and variable diversity of episymbiotic CPR bacteria and DPANN archaea in groundwater ecosystems.</title>
        <authorList>
            <person name="He C.Y."/>
            <person name="Keren R."/>
            <person name="Whittaker M."/>
            <person name="Farag I.F."/>
            <person name="Doudna J."/>
            <person name="Cate J.H.D."/>
            <person name="Banfield J.F."/>
        </authorList>
    </citation>
    <scope>NUCLEOTIDE SEQUENCE</scope>
    <source>
        <strain evidence="10">NC_groundwater_973_Pr1_S-0.2um_54_13</strain>
    </source>
</reference>
<protein>
    <recommendedName>
        <fullName evidence="9">Protein translocase subunit SecE</fullName>
    </recommendedName>
</protein>
<dbReference type="GO" id="GO:0065002">
    <property type="term" value="P:intracellular protein transmembrane transport"/>
    <property type="evidence" value="ECO:0007669"/>
    <property type="project" value="UniProtKB-UniRule"/>
</dbReference>
<evidence type="ECO:0000256" key="4">
    <source>
        <dbReference type="ARBA" id="ARBA00022692"/>
    </source>
</evidence>
<accession>A0A932VSE8</accession>
<evidence type="ECO:0000256" key="1">
    <source>
        <dbReference type="ARBA" id="ARBA00004370"/>
    </source>
</evidence>
<keyword evidence="5 9" id="KW-0653">Protein transport</keyword>
<keyword evidence="6 9" id="KW-1133">Transmembrane helix</keyword>
<dbReference type="InterPro" id="IPR038379">
    <property type="entry name" value="SecE_sf"/>
</dbReference>
<gene>
    <name evidence="9 10" type="primary">secE</name>
    <name evidence="10" type="ORF">HY221_02105</name>
</gene>
<dbReference type="PANTHER" id="PTHR33910">
    <property type="entry name" value="PROTEIN TRANSLOCASE SUBUNIT SECE"/>
    <property type="match status" value="1"/>
</dbReference>
<evidence type="ECO:0000256" key="7">
    <source>
        <dbReference type="ARBA" id="ARBA00023010"/>
    </source>
</evidence>
<dbReference type="GO" id="GO:0008320">
    <property type="term" value="F:protein transmembrane transporter activity"/>
    <property type="evidence" value="ECO:0007669"/>
    <property type="project" value="UniProtKB-UniRule"/>
</dbReference>
<evidence type="ECO:0000313" key="10">
    <source>
        <dbReference type="EMBL" id="MBI3631106.1"/>
    </source>
</evidence>
<feature type="transmembrane region" description="Helical" evidence="9">
    <location>
        <begin position="30"/>
        <end position="56"/>
    </location>
</feature>
<keyword evidence="3 9" id="KW-1003">Cell membrane</keyword>
<keyword evidence="2 9" id="KW-0813">Transport</keyword>
<dbReference type="Pfam" id="PF00584">
    <property type="entry name" value="SecE"/>
    <property type="match status" value="1"/>
</dbReference>
<evidence type="ECO:0000256" key="8">
    <source>
        <dbReference type="ARBA" id="ARBA00023136"/>
    </source>
</evidence>
<dbReference type="GO" id="GO:0043952">
    <property type="term" value="P:protein transport by the Sec complex"/>
    <property type="evidence" value="ECO:0007669"/>
    <property type="project" value="UniProtKB-UniRule"/>
</dbReference>
<evidence type="ECO:0000256" key="9">
    <source>
        <dbReference type="HAMAP-Rule" id="MF_00422"/>
    </source>
</evidence>
<dbReference type="Gene3D" id="1.20.5.1030">
    <property type="entry name" value="Preprotein translocase secy subunit"/>
    <property type="match status" value="1"/>
</dbReference>
<dbReference type="PROSITE" id="PS01067">
    <property type="entry name" value="SECE_SEC61G"/>
    <property type="match status" value="1"/>
</dbReference>
<dbReference type="InterPro" id="IPR005807">
    <property type="entry name" value="SecE_bac"/>
</dbReference>
<evidence type="ECO:0000256" key="2">
    <source>
        <dbReference type="ARBA" id="ARBA00022448"/>
    </source>
</evidence>
<comment type="caution">
    <text evidence="10">The sequence shown here is derived from an EMBL/GenBank/DDBJ whole genome shotgun (WGS) entry which is preliminary data.</text>
</comment>
<dbReference type="AlphaFoldDB" id="A0A932VSE8"/>
<comment type="subunit">
    <text evidence="9">Component of the Sec protein translocase complex. Heterotrimer consisting of SecY, SecE and SecG subunits. The heterotrimers can form oligomers, although 1 heterotrimer is thought to be able to translocate proteins. Interacts with the ribosome. Interacts with SecDF, and other proteins may be involved. Interacts with SecA.</text>
</comment>
<dbReference type="GO" id="GO:0006605">
    <property type="term" value="P:protein targeting"/>
    <property type="evidence" value="ECO:0007669"/>
    <property type="project" value="UniProtKB-UniRule"/>
</dbReference>
<evidence type="ECO:0000256" key="5">
    <source>
        <dbReference type="ARBA" id="ARBA00022927"/>
    </source>
</evidence>
<dbReference type="GO" id="GO:0009306">
    <property type="term" value="P:protein secretion"/>
    <property type="evidence" value="ECO:0007669"/>
    <property type="project" value="UniProtKB-UniRule"/>
</dbReference>
<dbReference type="GO" id="GO:0005886">
    <property type="term" value="C:plasma membrane"/>
    <property type="evidence" value="ECO:0007669"/>
    <property type="project" value="UniProtKB-SubCell"/>
</dbReference>
<keyword evidence="8 9" id="KW-0472">Membrane</keyword>
<evidence type="ECO:0000313" key="11">
    <source>
        <dbReference type="Proteomes" id="UP000753196"/>
    </source>
</evidence>
<sequence>MPTRIATFLQETHSELKKVRWPTREQTIQYTMAVIVVGGIMGIFLGGLDFVFQFILNRFLL</sequence>
<dbReference type="InterPro" id="IPR001901">
    <property type="entry name" value="Translocase_SecE/Sec61-g"/>
</dbReference>
<comment type="similarity">
    <text evidence="9">Belongs to the SecE/SEC61-gamma family.</text>
</comment>
<keyword evidence="4 9" id="KW-0812">Transmembrane</keyword>
<dbReference type="HAMAP" id="MF_00422">
    <property type="entry name" value="SecE"/>
    <property type="match status" value="1"/>
</dbReference>
<keyword evidence="7 9" id="KW-0811">Translocation</keyword>
<dbReference type="Proteomes" id="UP000753196">
    <property type="component" value="Unassembled WGS sequence"/>
</dbReference>
<dbReference type="PANTHER" id="PTHR33910:SF1">
    <property type="entry name" value="PROTEIN TRANSLOCASE SUBUNIT SECE"/>
    <property type="match status" value="1"/>
</dbReference>
<comment type="subcellular location">
    <subcellularLocation>
        <location evidence="9">Cell membrane</location>
        <topology evidence="9">Single-pass membrane protein</topology>
    </subcellularLocation>
    <subcellularLocation>
        <location evidence="1">Membrane</location>
    </subcellularLocation>
</comment>
<comment type="function">
    <text evidence="9">Essential subunit of the Sec protein translocation channel SecYEG. Clamps together the 2 halves of SecY. May contact the channel plug during translocation.</text>
</comment>
<dbReference type="EMBL" id="JACQCR010000047">
    <property type="protein sequence ID" value="MBI3631106.1"/>
    <property type="molecule type" value="Genomic_DNA"/>
</dbReference>
<dbReference type="NCBIfam" id="TIGR00964">
    <property type="entry name" value="secE_bact"/>
    <property type="match status" value="1"/>
</dbReference>
<proteinExistence type="inferred from homology"/>
<evidence type="ECO:0000256" key="3">
    <source>
        <dbReference type="ARBA" id="ARBA00022475"/>
    </source>
</evidence>
<organism evidence="10 11">
    <name type="scientific">Candidatus Sungiibacteriota bacterium</name>
    <dbReference type="NCBI Taxonomy" id="2750080"/>
    <lineage>
        <taxon>Bacteria</taxon>
        <taxon>Candidatus Sungiibacteriota</taxon>
    </lineage>
</organism>
<evidence type="ECO:0000256" key="6">
    <source>
        <dbReference type="ARBA" id="ARBA00022989"/>
    </source>
</evidence>
<name>A0A932VSE8_9BACT</name>